<evidence type="ECO:0008006" key="3">
    <source>
        <dbReference type="Google" id="ProtNLM"/>
    </source>
</evidence>
<dbReference type="InterPro" id="IPR019238">
    <property type="entry name" value="AbiEi_2"/>
</dbReference>
<sequence length="338" mass="38933">MKEHEIFHEATAKLQELTGGEILELAGEYTQTGRQYDGLIDLNLGKRKETFIIEIKNELRNNTLPAIKNIAAAADKAFLLICQYIPLPIKKELKDLKINYLEVAGNCFIETEKLFIFINDQQVTATRLPVEGKLWKAAGLKFLFAILRYPELLNRPYRQVANEAGIALGNVGGYLEELRKEGFLRKGIINNEKADFIENKTRLIQRWVEAYRNNLRPKEWVGKFRFMNPEDLKNWRNIQPDGFKWGGENAAALMTGYLHPEKFTLYIKQSRLPLIRQLKLVPDPNGNVELLEQFWPDKEQPEAAPGLVPPLLVYADLATNYDSRNTETAERVKQNYLD</sequence>
<reference evidence="1" key="1">
    <citation type="submission" date="2020-01" db="EMBL/GenBank/DDBJ databases">
        <authorList>
            <person name="Seo Y.L."/>
        </authorList>
    </citation>
    <scope>NUCLEOTIDE SEQUENCE</scope>
    <source>
        <strain evidence="1">R11</strain>
    </source>
</reference>
<reference evidence="1" key="2">
    <citation type="submission" date="2020-10" db="EMBL/GenBank/DDBJ databases">
        <title>Mucilaginibacter sp. nov., isolated from soil.</title>
        <authorList>
            <person name="Jeon C.O."/>
        </authorList>
    </citation>
    <scope>NUCLEOTIDE SEQUENCE</scope>
    <source>
        <strain evidence="1">R11</strain>
    </source>
</reference>
<keyword evidence="2" id="KW-1185">Reference proteome</keyword>
<organism evidence="1 2">
    <name type="scientific">Mucilaginibacter agri</name>
    <dbReference type="NCBI Taxonomy" id="2695265"/>
    <lineage>
        <taxon>Bacteria</taxon>
        <taxon>Pseudomonadati</taxon>
        <taxon>Bacteroidota</taxon>
        <taxon>Sphingobacteriia</taxon>
        <taxon>Sphingobacteriales</taxon>
        <taxon>Sphingobacteriaceae</taxon>
        <taxon>Mucilaginibacter</taxon>
    </lineage>
</organism>
<dbReference type="AlphaFoldDB" id="A0A965ZEF2"/>
<comment type="caution">
    <text evidence="1">The sequence shown here is derived from an EMBL/GenBank/DDBJ whole genome shotgun (WGS) entry which is preliminary data.</text>
</comment>
<name>A0A965ZEF2_9SPHI</name>
<evidence type="ECO:0000313" key="1">
    <source>
        <dbReference type="EMBL" id="NCD68251.1"/>
    </source>
</evidence>
<gene>
    <name evidence="1" type="ORF">GSY63_02640</name>
</gene>
<proteinExistence type="predicted"/>
<dbReference type="EMBL" id="WWEO01000037">
    <property type="protein sequence ID" value="NCD68251.1"/>
    <property type="molecule type" value="Genomic_DNA"/>
</dbReference>
<evidence type="ECO:0000313" key="2">
    <source>
        <dbReference type="Proteomes" id="UP000638732"/>
    </source>
</evidence>
<accession>A0A965ZEF2</accession>
<dbReference type="RefSeq" id="WP_166584279.1">
    <property type="nucleotide sequence ID" value="NZ_WWEO01000037.1"/>
</dbReference>
<dbReference type="Pfam" id="PF09952">
    <property type="entry name" value="AbiEi_2"/>
    <property type="match status" value="1"/>
</dbReference>
<dbReference type="Proteomes" id="UP000638732">
    <property type="component" value="Unassembled WGS sequence"/>
</dbReference>
<protein>
    <recommendedName>
        <fullName evidence="3">Transcriptional regulator</fullName>
    </recommendedName>
</protein>